<feature type="region of interest" description="Disordered" evidence="1">
    <location>
        <begin position="68"/>
        <end position="92"/>
    </location>
</feature>
<dbReference type="RefSeq" id="WP_057179520.1">
    <property type="nucleotide sequence ID" value="NZ_BDQM01000048.1"/>
</dbReference>
<accession>A0ABQ0MZM4</accession>
<proteinExistence type="predicted"/>
<dbReference type="EMBL" id="BDQM01000048">
    <property type="protein sequence ID" value="GAW97810.1"/>
    <property type="molecule type" value="Genomic_DNA"/>
</dbReference>
<keyword evidence="3" id="KW-1185">Reference proteome</keyword>
<evidence type="ECO:0000313" key="3">
    <source>
        <dbReference type="Proteomes" id="UP000197068"/>
    </source>
</evidence>
<evidence type="ECO:0000313" key="2">
    <source>
        <dbReference type="EMBL" id="GAW97810.1"/>
    </source>
</evidence>
<evidence type="ECO:0000256" key="1">
    <source>
        <dbReference type="SAM" id="MobiDB-lite"/>
    </source>
</evidence>
<feature type="compositionally biased region" description="Acidic residues" evidence="1">
    <location>
        <begin position="68"/>
        <end position="79"/>
    </location>
</feature>
<protein>
    <submittedName>
        <fullName evidence="2">Uncharacterized protein</fullName>
    </submittedName>
</protein>
<comment type="caution">
    <text evidence="2">The sequence shown here is derived from an EMBL/GenBank/DDBJ whole genome shotgun (WGS) entry which is preliminary data.</text>
</comment>
<name>A0ABQ0MZM4_9GAMM</name>
<gene>
    <name evidence="2" type="ORF">MTCD1_03454</name>
</gene>
<sequence length="92" mass="9990">MSKVINVLATMANDASLITNKEITALLANTDISNEQKQAILALDSERLAETITDFPVSMCSIVVAPEDNEQENQEETNNDEAKNHLNCAVNG</sequence>
<organism evidence="2 3">
    <name type="scientific">Colwellia marinimaniae</name>
    <dbReference type="NCBI Taxonomy" id="1513592"/>
    <lineage>
        <taxon>Bacteria</taxon>
        <taxon>Pseudomonadati</taxon>
        <taxon>Pseudomonadota</taxon>
        <taxon>Gammaproteobacteria</taxon>
        <taxon>Alteromonadales</taxon>
        <taxon>Colwelliaceae</taxon>
        <taxon>Colwellia</taxon>
    </lineage>
</organism>
<dbReference type="Proteomes" id="UP000197068">
    <property type="component" value="Unassembled WGS sequence"/>
</dbReference>
<reference evidence="2 3" key="1">
    <citation type="submission" date="2017-06" db="EMBL/GenBank/DDBJ databases">
        <title>Whole Genome Sequences of Colwellia marinimaniae MTCD1.</title>
        <authorList>
            <person name="Kusumoto H."/>
            <person name="Inoue M."/>
            <person name="Tanikawa K."/>
            <person name="Maeji H."/>
            <person name="Cameron J.H."/>
            <person name="Bartlett D.H."/>
        </authorList>
    </citation>
    <scope>NUCLEOTIDE SEQUENCE [LARGE SCALE GENOMIC DNA]</scope>
    <source>
        <strain evidence="2 3">MTCD1</strain>
    </source>
</reference>